<gene>
    <name evidence="1" type="ORF">HMPREF1557_01829</name>
</gene>
<dbReference type="Proteomes" id="UP000016617">
    <property type="component" value="Unassembled WGS sequence"/>
</dbReference>
<dbReference type="EMBL" id="AWVA01000108">
    <property type="protein sequence ID" value="ERJ74217.1"/>
    <property type="molecule type" value="Genomic_DNA"/>
</dbReference>
<organism evidence="1 2">
    <name type="scientific">Streptococcus sobrinus W1703</name>
    <dbReference type="NCBI Taxonomy" id="1227275"/>
    <lineage>
        <taxon>Bacteria</taxon>
        <taxon>Bacillati</taxon>
        <taxon>Bacillota</taxon>
        <taxon>Bacilli</taxon>
        <taxon>Lactobacillales</taxon>
        <taxon>Streptococcaceae</taxon>
        <taxon>Streptococcus</taxon>
    </lineage>
</organism>
<comment type="caution">
    <text evidence="1">The sequence shown here is derived from an EMBL/GenBank/DDBJ whole genome shotgun (WGS) entry which is preliminary data.</text>
</comment>
<reference evidence="1 2" key="1">
    <citation type="submission" date="2013-06" db="EMBL/GenBank/DDBJ databases">
        <authorList>
            <person name="Weinstock G."/>
            <person name="Sodergren E."/>
            <person name="Lobos E.A."/>
            <person name="Fulton L."/>
            <person name="Fulton R."/>
            <person name="Courtney L."/>
            <person name="Fronick C."/>
            <person name="O'Laughlin M."/>
            <person name="Godfrey J."/>
            <person name="Wilson R.M."/>
            <person name="Miner T."/>
            <person name="Farmer C."/>
            <person name="Delehaunty K."/>
            <person name="Cordes M."/>
            <person name="Minx P."/>
            <person name="Tomlinson C."/>
            <person name="Chen J."/>
            <person name="Wollam A."/>
            <person name="Pepin K.H."/>
            <person name="Bhonagiri V."/>
            <person name="Zhang X."/>
            <person name="Warren W."/>
            <person name="Mitreva M."/>
            <person name="Mardis E.R."/>
            <person name="Wilson R.K."/>
        </authorList>
    </citation>
    <scope>NUCLEOTIDE SEQUENCE [LARGE SCALE GENOMIC DNA]</scope>
    <source>
        <strain evidence="1 2">W1703</strain>
    </source>
</reference>
<dbReference type="HOGENOM" id="CLU_2977492_0_0_9"/>
<dbReference type="AlphaFoldDB" id="U2J2E4"/>
<evidence type="ECO:0000313" key="1">
    <source>
        <dbReference type="EMBL" id="ERJ74217.1"/>
    </source>
</evidence>
<protein>
    <submittedName>
        <fullName evidence="1">Uncharacterized protein</fullName>
    </submittedName>
</protein>
<accession>U2J2E4</accession>
<name>U2J2E4_9STRE</name>
<proteinExistence type="predicted"/>
<sequence length="58" mass="6648">MSLANFDKAVSSTALSTSRKGVKHFKDLREADEGDETPRKLTLFSQKCRRVLFIEQFL</sequence>
<evidence type="ECO:0000313" key="2">
    <source>
        <dbReference type="Proteomes" id="UP000016617"/>
    </source>
</evidence>